<dbReference type="WBParaSite" id="maker-PairedContig_4996-snap-gene-0.10-mRNA-1">
    <property type="protein sequence ID" value="maker-PairedContig_4996-snap-gene-0.10-mRNA-1"/>
    <property type="gene ID" value="maker-PairedContig_4996-snap-gene-0.10"/>
</dbReference>
<name>A0A1I8ETL4_WUCBA</name>
<protein>
    <submittedName>
        <fullName evidence="1">Uncharacterized protein</fullName>
    </submittedName>
</protein>
<dbReference type="AlphaFoldDB" id="A0A1I8ETL4"/>
<reference evidence="1" key="1">
    <citation type="submission" date="2016-11" db="UniProtKB">
        <authorList>
            <consortium name="WormBaseParasite"/>
        </authorList>
    </citation>
    <scope>IDENTIFICATION</scope>
    <source>
        <strain evidence="1">pt0022</strain>
    </source>
</reference>
<accession>A0A1I8ETL4</accession>
<sequence length="59" mass="7067">MSCDFRNMANIIYISFQIFVTSSAKLTSKHWRRWMTKKRSVKWRSFVSASSVIKYSSWP</sequence>
<organism evidence="1">
    <name type="scientific">Wuchereria bancrofti</name>
    <dbReference type="NCBI Taxonomy" id="6293"/>
    <lineage>
        <taxon>Eukaryota</taxon>
        <taxon>Metazoa</taxon>
        <taxon>Ecdysozoa</taxon>
        <taxon>Nematoda</taxon>
        <taxon>Chromadorea</taxon>
        <taxon>Rhabditida</taxon>
        <taxon>Spirurina</taxon>
        <taxon>Spiruromorpha</taxon>
        <taxon>Filarioidea</taxon>
        <taxon>Onchocercidae</taxon>
        <taxon>Wuchereria</taxon>
    </lineage>
</organism>
<proteinExistence type="predicted"/>
<evidence type="ECO:0000313" key="1">
    <source>
        <dbReference type="WBParaSite" id="maker-PairedContig_4996-snap-gene-0.10-mRNA-1"/>
    </source>
</evidence>